<dbReference type="EMBL" id="UOFP01000303">
    <property type="protein sequence ID" value="VAW90001.1"/>
    <property type="molecule type" value="Genomic_DNA"/>
</dbReference>
<name>A0A3B0ZEI2_9ZZZZ</name>
<reference evidence="1" key="1">
    <citation type="submission" date="2018-06" db="EMBL/GenBank/DDBJ databases">
        <authorList>
            <person name="Zhirakovskaya E."/>
        </authorList>
    </citation>
    <scope>NUCLEOTIDE SEQUENCE</scope>
</reference>
<dbReference type="Gene3D" id="3.40.50.2300">
    <property type="match status" value="1"/>
</dbReference>
<gene>
    <name evidence="1" type="ORF">MNBD_GAMMA18-1523</name>
</gene>
<proteinExistence type="predicted"/>
<evidence type="ECO:0000313" key="1">
    <source>
        <dbReference type="EMBL" id="VAW90001.1"/>
    </source>
</evidence>
<evidence type="ECO:0008006" key="2">
    <source>
        <dbReference type="Google" id="ProtNLM"/>
    </source>
</evidence>
<protein>
    <recommendedName>
        <fullName evidence="2">Response regulatory domain-containing protein</fullName>
    </recommendedName>
</protein>
<organism evidence="1">
    <name type="scientific">hydrothermal vent metagenome</name>
    <dbReference type="NCBI Taxonomy" id="652676"/>
    <lineage>
        <taxon>unclassified sequences</taxon>
        <taxon>metagenomes</taxon>
        <taxon>ecological metagenomes</taxon>
    </lineage>
</organism>
<accession>A0A3B0ZEI2</accession>
<sequence length="160" mass="17593">MTDIVIVGEMICDICSKLEIPLRDAGVRIVGSSAHLHEALPLLEKQQPRVFVMDFAEQAEVSLGLIRMANIKNEAGKILLISNFTDQELILDGITVGAKGYLEQETCGIFLAKAIEAIALGEAWLSRKTVAALLERLSDFSEHTQAEEERVVYSVSSQLH</sequence>
<dbReference type="InterPro" id="IPR011006">
    <property type="entry name" value="CheY-like_superfamily"/>
</dbReference>
<dbReference type="SUPFAM" id="SSF52172">
    <property type="entry name" value="CheY-like"/>
    <property type="match status" value="1"/>
</dbReference>
<dbReference type="AlphaFoldDB" id="A0A3B0ZEI2"/>